<keyword evidence="3" id="KW-1185">Reference proteome</keyword>
<protein>
    <submittedName>
        <fullName evidence="2">Pilus assembly protein</fullName>
    </submittedName>
</protein>
<comment type="caution">
    <text evidence="2">The sequence shown here is derived from an EMBL/GenBank/DDBJ whole genome shotgun (WGS) entry which is preliminary data.</text>
</comment>
<feature type="transmembrane region" description="Helical" evidence="1">
    <location>
        <begin position="162"/>
        <end position="186"/>
    </location>
</feature>
<dbReference type="Proteomes" id="UP001275664">
    <property type="component" value="Unassembled WGS sequence"/>
</dbReference>
<proteinExistence type="predicted"/>
<keyword evidence="1" id="KW-0472">Membrane</keyword>
<keyword evidence="1" id="KW-1133">Transmembrane helix</keyword>
<evidence type="ECO:0000313" key="3">
    <source>
        <dbReference type="Proteomes" id="UP001275664"/>
    </source>
</evidence>
<name>A0ABU4QLC3_9ENTR</name>
<evidence type="ECO:0000256" key="1">
    <source>
        <dbReference type="SAM" id="Phobius"/>
    </source>
</evidence>
<sequence length="188" mass="21259">MLNTLSKKNILTELIWDSPSHDDRDTGYSKWMATVRRSHRMYVYIANDDATQGDLQNLVGYSENTSPGCEPFAVHLRNLLGDGIYYVKLAENQHYFLIVYNGGIVSGTDCIVSEVFFNEMLNQLPESRFSTLNISEVTAAQFERIMESCEAKQLVYKRKQRLFWVGVGVGVLVLLIASAIFLYSIIAG</sequence>
<evidence type="ECO:0000313" key="2">
    <source>
        <dbReference type="EMBL" id="MDX6040048.1"/>
    </source>
</evidence>
<dbReference type="EMBL" id="JAWXRD010000009">
    <property type="protein sequence ID" value="MDX6040048.1"/>
    <property type="molecule type" value="Genomic_DNA"/>
</dbReference>
<accession>A0ABU4QLC3</accession>
<reference evidence="2 3" key="1">
    <citation type="submission" date="2023-11" db="EMBL/GenBank/DDBJ databases">
        <title>Scandinavium wanjuensis sp. nov., isolated from lettuce South Korea.</title>
        <authorList>
            <person name="Park J."/>
            <person name="Park S."/>
            <person name="Oh K.K."/>
            <person name="Cho G.S."/>
            <person name="Franz C.M.A.P."/>
        </authorList>
    </citation>
    <scope>NUCLEOTIDE SEQUENCE [LARGE SCALE GENOMIC DNA]</scope>
    <source>
        <strain evidence="2 3">V105_6</strain>
    </source>
</reference>
<organism evidence="2 3">
    <name type="scientific">Scandinavium lactucae</name>
    <dbReference type="NCBI Taxonomy" id="3095028"/>
    <lineage>
        <taxon>Bacteria</taxon>
        <taxon>Pseudomonadati</taxon>
        <taxon>Pseudomonadota</taxon>
        <taxon>Gammaproteobacteria</taxon>
        <taxon>Enterobacterales</taxon>
        <taxon>Enterobacteriaceae</taxon>
        <taxon>Scandinavium</taxon>
    </lineage>
</organism>
<keyword evidence="1" id="KW-0812">Transmembrane</keyword>
<dbReference type="RefSeq" id="WP_319785779.1">
    <property type="nucleotide sequence ID" value="NZ_JAWXRD010000009.1"/>
</dbReference>
<gene>
    <name evidence="2" type="ORF">SIK69_07535</name>
</gene>